<dbReference type="CDD" id="cd00851">
    <property type="entry name" value="MTH1175"/>
    <property type="match status" value="1"/>
</dbReference>
<name>C8X0B7_DESRD</name>
<dbReference type="AlphaFoldDB" id="C8X0B7"/>
<evidence type="ECO:0000313" key="2">
    <source>
        <dbReference type="EMBL" id="ACV67742.1"/>
    </source>
</evidence>
<reference evidence="2 3" key="2">
    <citation type="journal article" date="2010" name="Stand. Genomic Sci.">
        <title>Complete genome sequence of Desulfohalobium retbaense type strain (HR(100)).</title>
        <authorList>
            <person name="Spring S."/>
            <person name="Nolan M."/>
            <person name="Lapidus A."/>
            <person name="Glavina Del Rio T."/>
            <person name="Copeland A."/>
            <person name="Tice H."/>
            <person name="Cheng J.F."/>
            <person name="Lucas S."/>
            <person name="Land M."/>
            <person name="Chen F."/>
            <person name="Bruce D."/>
            <person name="Goodwin L."/>
            <person name="Pitluck S."/>
            <person name="Ivanova N."/>
            <person name="Mavromatis K."/>
            <person name="Mikhailova N."/>
            <person name="Pati A."/>
            <person name="Chen A."/>
            <person name="Palaniappan K."/>
            <person name="Hauser L."/>
            <person name="Chang Y.J."/>
            <person name="Jeffries C.D."/>
            <person name="Munk C."/>
            <person name="Kiss H."/>
            <person name="Chain P."/>
            <person name="Han C."/>
            <person name="Brettin T."/>
            <person name="Detter J.C."/>
            <person name="Schuler E."/>
            <person name="Goker M."/>
            <person name="Rohde M."/>
            <person name="Bristow J."/>
            <person name="Eisen J.A."/>
            <person name="Markowitz V."/>
            <person name="Hugenholtz P."/>
            <person name="Kyrpides N.C."/>
            <person name="Klenk H.P."/>
        </authorList>
    </citation>
    <scope>NUCLEOTIDE SEQUENCE [LARGE SCALE GENOMIC DNA]</scope>
    <source>
        <strain evidence="2 3">DSM 5692</strain>
    </source>
</reference>
<dbReference type="InterPro" id="IPR033913">
    <property type="entry name" value="MTH1175_dom"/>
</dbReference>
<dbReference type="OrthoDB" id="9807451at2"/>
<protein>
    <submittedName>
        <fullName evidence="2">Dinitrogenase iron-molybdenum cofactor biosynthesis protein</fullName>
    </submittedName>
</protein>
<dbReference type="SUPFAM" id="SSF53146">
    <property type="entry name" value="Nitrogenase accessory factor-like"/>
    <property type="match status" value="1"/>
</dbReference>
<keyword evidence="3" id="KW-1185">Reference proteome</keyword>
<evidence type="ECO:0000313" key="3">
    <source>
        <dbReference type="Proteomes" id="UP000001052"/>
    </source>
</evidence>
<dbReference type="InterPro" id="IPR003731">
    <property type="entry name" value="Di-Nase_FeMo-co_biosynth"/>
</dbReference>
<dbReference type="HOGENOM" id="CLU_104194_0_0_7"/>
<dbReference type="Pfam" id="PF02579">
    <property type="entry name" value="Nitro_FeMo-Co"/>
    <property type="match status" value="1"/>
</dbReference>
<dbReference type="STRING" id="485915.Dret_0445"/>
<dbReference type="EMBL" id="CP001734">
    <property type="protein sequence ID" value="ACV67742.1"/>
    <property type="molecule type" value="Genomic_DNA"/>
</dbReference>
<feature type="domain" description="Dinitrogenase iron-molybdenum cofactor biosynthesis" evidence="1">
    <location>
        <begin position="14"/>
        <end position="103"/>
    </location>
</feature>
<dbReference type="PANTHER" id="PTHR42983:SF1">
    <property type="entry name" value="IRON-MOLYBDENUM PROTEIN"/>
    <property type="match status" value="1"/>
</dbReference>
<dbReference type="RefSeq" id="WP_015750900.1">
    <property type="nucleotide sequence ID" value="NC_013223.1"/>
</dbReference>
<sequence>MKIAITAQGQDLNAPLDPRFGRTGGFIIYNTDSGEFSYMDNQQNLAATQGAGIQTAQNVADTGAQAVLTGHVGPKAYTALQRGGIDIYLLQSGTVQEAITAFENGELTAAAGADKPGHW</sequence>
<gene>
    <name evidence="2" type="ordered locus">Dret_0445</name>
</gene>
<organism evidence="2 3">
    <name type="scientific">Desulfohalobium retbaense (strain ATCC 49708 / DSM 5692 / JCM 16813 / HR100)</name>
    <dbReference type="NCBI Taxonomy" id="485915"/>
    <lineage>
        <taxon>Bacteria</taxon>
        <taxon>Pseudomonadati</taxon>
        <taxon>Thermodesulfobacteriota</taxon>
        <taxon>Desulfovibrionia</taxon>
        <taxon>Desulfovibrionales</taxon>
        <taxon>Desulfohalobiaceae</taxon>
        <taxon>Desulfohalobium</taxon>
    </lineage>
</organism>
<reference evidence="3" key="1">
    <citation type="submission" date="2009-09" db="EMBL/GenBank/DDBJ databases">
        <title>The complete chromosome of Desulfohalobium retbaense DSM 5692.</title>
        <authorList>
            <consortium name="US DOE Joint Genome Institute (JGI-PGF)"/>
            <person name="Lucas S."/>
            <person name="Copeland A."/>
            <person name="Lapidus A."/>
            <person name="Glavina del Rio T."/>
            <person name="Dalin E."/>
            <person name="Tice H."/>
            <person name="Bruce D."/>
            <person name="Goodwin L."/>
            <person name="Pitluck S."/>
            <person name="Kyrpides N."/>
            <person name="Mavromatis K."/>
            <person name="Ivanova N."/>
            <person name="Mikhailova N."/>
            <person name="Munk A.C."/>
            <person name="Brettin T."/>
            <person name="Detter J.C."/>
            <person name="Han C."/>
            <person name="Tapia R."/>
            <person name="Larimer F."/>
            <person name="Land M."/>
            <person name="Hauser L."/>
            <person name="Markowitz V."/>
            <person name="Cheng J.-F."/>
            <person name="Hugenholtz P."/>
            <person name="Woyke T."/>
            <person name="Wu D."/>
            <person name="Spring S."/>
            <person name="Klenk H.-P."/>
            <person name="Eisen J.A."/>
        </authorList>
    </citation>
    <scope>NUCLEOTIDE SEQUENCE [LARGE SCALE GENOMIC DNA]</scope>
    <source>
        <strain evidence="3">DSM 5692</strain>
    </source>
</reference>
<dbReference type="KEGG" id="drt:Dret_0445"/>
<accession>C8X0B7</accession>
<dbReference type="Gene3D" id="3.30.420.130">
    <property type="entry name" value="Dinitrogenase iron-molybdenum cofactor biosynthesis domain"/>
    <property type="match status" value="1"/>
</dbReference>
<proteinExistence type="predicted"/>
<dbReference type="InterPro" id="IPR036105">
    <property type="entry name" value="DiNase_FeMo-co_biosyn_sf"/>
</dbReference>
<dbReference type="eggNOG" id="COG1433">
    <property type="taxonomic scope" value="Bacteria"/>
</dbReference>
<dbReference type="Proteomes" id="UP000001052">
    <property type="component" value="Chromosome"/>
</dbReference>
<evidence type="ECO:0000259" key="1">
    <source>
        <dbReference type="Pfam" id="PF02579"/>
    </source>
</evidence>
<dbReference type="PANTHER" id="PTHR42983">
    <property type="entry name" value="DINITROGENASE IRON-MOLYBDENUM COFACTOR PROTEIN-RELATED"/>
    <property type="match status" value="1"/>
</dbReference>